<dbReference type="InterPro" id="IPR024072">
    <property type="entry name" value="DHFR-like_dom_sf"/>
</dbReference>
<dbReference type="SUPFAM" id="SSF53597">
    <property type="entry name" value="Dihydrofolate reductase-like"/>
    <property type="match status" value="1"/>
</dbReference>
<feature type="domain" description="Bacterial bifunctional deaminase-reductase C-terminal" evidence="1">
    <location>
        <begin position="93"/>
        <end position="165"/>
    </location>
</feature>
<protein>
    <submittedName>
        <fullName evidence="2">Bifunctional deaminase-reductase domain protein</fullName>
    </submittedName>
</protein>
<dbReference type="AlphaFoldDB" id="D1AII1"/>
<evidence type="ECO:0000313" key="3">
    <source>
        <dbReference type="Proteomes" id="UP000000845"/>
    </source>
</evidence>
<dbReference type="GO" id="GO:0009231">
    <property type="term" value="P:riboflavin biosynthetic process"/>
    <property type="evidence" value="ECO:0007669"/>
    <property type="project" value="InterPro"/>
</dbReference>
<dbReference type="eggNOG" id="COG0262">
    <property type="taxonomic scope" value="Bacteria"/>
</dbReference>
<evidence type="ECO:0000313" key="2">
    <source>
        <dbReference type="EMBL" id="ACZ08565.1"/>
    </source>
</evidence>
<dbReference type="GO" id="GO:0008703">
    <property type="term" value="F:5-amino-6-(5-phosphoribosylamino)uracil reductase activity"/>
    <property type="evidence" value="ECO:0007669"/>
    <property type="project" value="InterPro"/>
</dbReference>
<sequence>MGSEPNVILYTAMSLDGYIAKEDGSVDWLEDTGEGVEGTYLKFYSSIDTIIMGRKTYDQILTFGEWVYKGKDTYVLTSDISRVPEKPNIEFRNDEIEDLTTELKQKSKSNIWLLGGAETVNAFLEKKLIDEYRIAIVPVILGTGIPLFTSGAEENLDFKQVTEYDGIVELKYEKKKMKIANFEINNNK</sequence>
<dbReference type="InterPro" id="IPR050765">
    <property type="entry name" value="Riboflavin_Biosynth_HTPR"/>
</dbReference>
<proteinExistence type="predicted"/>
<dbReference type="Pfam" id="PF01872">
    <property type="entry name" value="RibD_C"/>
    <property type="match status" value="2"/>
</dbReference>
<feature type="domain" description="Bacterial bifunctional deaminase-reductase C-terminal" evidence="1">
    <location>
        <begin position="5"/>
        <end position="56"/>
    </location>
</feature>
<dbReference type="STRING" id="526218.Sterm_1707"/>
<organism evidence="2 3">
    <name type="scientific">Sebaldella termitidis (strain ATCC 33386 / NCTC 11300)</name>
    <dbReference type="NCBI Taxonomy" id="526218"/>
    <lineage>
        <taxon>Bacteria</taxon>
        <taxon>Fusobacteriati</taxon>
        <taxon>Fusobacteriota</taxon>
        <taxon>Fusobacteriia</taxon>
        <taxon>Fusobacteriales</taxon>
        <taxon>Leptotrichiaceae</taxon>
        <taxon>Sebaldella</taxon>
    </lineage>
</organism>
<gene>
    <name evidence="2" type="ordered locus">Sterm_1707</name>
</gene>
<dbReference type="EMBL" id="CP001739">
    <property type="protein sequence ID" value="ACZ08565.1"/>
    <property type="molecule type" value="Genomic_DNA"/>
</dbReference>
<keyword evidence="3" id="KW-1185">Reference proteome</keyword>
<name>D1AII1_SEBTE</name>
<dbReference type="Gene3D" id="3.40.430.10">
    <property type="entry name" value="Dihydrofolate Reductase, subunit A"/>
    <property type="match status" value="1"/>
</dbReference>
<accession>D1AII1</accession>
<dbReference type="PANTHER" id="PTHR38011">
    <property type="entry name" value="DIHYDROFOLATE REDUCTASE FAMILY PROTEIN (AFU_ORTHOLOGUE AFUA_8G06820)"/>
    <property type="match status" value="1"/>
</dbReference>
<evidence type="ECO:0000259" key="1">
    <source>
        <dbReference type="Pfam" id="PF01872"/>
    </source>
</evidence>
<dbReference type="InterPro" id="IPR002734">
    <property type="entry name" value="RibDG_C"/>
</dbReference>
<dbReference type="Proteomes" id="UP000000845">
    <property type="component" value="Chromosome"/>
</dbReference>
<dbReference type="KEGG" id="str:Sterm_1707"/>
<dbReference type="PANTHER" id="PTHR38011:SF11">
    <property type="entry name" value="2,5-DIAMINO-6-RIBOSYLAMINO-4(3H)-PYRIMIDINONE 5'-PHOSPHATE REDUCTASE"/>
    <property type="match status" value="1"/>
</dbReference>
<reference evidence="2 3" key="2">
    <citation type="journal article" date="2010" name="Stand. Genomic Sci.">
        <title>Complete genome sequence of Sebaldella termitidis type strain (NCTC 11300).</title>
        <authorList>
            <person name="Harmon-Smith M."/>
            <person name="Celia L."/>
            <person name="Chertkov O."/>
            <person name="Lapidus A."/>
            <person name="Copeland A."/>
            <person name="Glavina Del Rio T."/>
            <person name="Nolan M."/>
            <person name="Lucas S."/>
            <person name="Tice H."/>
            <person name="Cheng J.F."/>
            <person name="Han C."/>
            <person name="Detter J.C."/>
            <person name="Bruce D."/>
            <person name="Goodwin L."/>
            <person name="Pitluck S."/>
            <person name="Pati A."/>
            <person name="Liolios K."/>
            <person name="Ivanova N."/>
            <person name="Mavromatis K."/>
            <person name="Mikhailova N."/>
            <person name="Chen A."/>
            <person name="Palaniappan K."/>
            <person name="Land M."/>
            <person name="Hauser L."/>
            <person name="Chang Y.J."/>
            <person name="Jeffries C.D."/>
            <person name="Brettin T."/>
            <person name="Goker M."/>
            <person name="Beck B."/>
            <person name="Bristow J."/>
            <person name="Eisen J.A."/>
            <person name="Markowitz V."/>
            <person name="Hugenholtz P."/>
            <person name="Kyrpides N.C."/>
            <person name="Klenk H.P."/>
            <person name="Chen F."/>
        </authorList>
    </citation>
    <scope>NUCLEOTIDE SEQUENCE [LARGE SCALE GENOMIC DNA]</scope>
    <source>
        <strain evidence="3">ATCC 33386 / NCTC 11300</strain>
    </source>
</reference>
<dbReference type="HOGENOM" id="CLU_043966_4_2_0"/>
<dbReference type="RefSeq" id="WP_012861161.1">
    <property type="nucleotide sequence ID" value="NC_013517.1"/>
</dbReference>
<reference evidence="3" key="1">
    <citation type="submission" date="2009-09" db="EMBL/GenBank/DDBJ databases">
        <title>The complete chromosome of Sebaldella termitidis ATCC 33386.</title>
        <authorList>
            <consortium name="US DOE Joint Genome Institute (JGI-PGF)"/>
            <person name="Lucas S."/>
            <person name="Copeland A."/>
            <person name="Lapidus A."/>
            <person name="Glavina del Rio T."/>
            <person name="Dalin E."/>
            <person name="Tice H."/>
            <person name="Bruce D."/>
            <person name="Goodwin L."/>
            <person name="Pitluck S."/>
            <person name="Kyrpides N."/>
            <person name="Mavromatis K."/>
            <person name="Ivanova N."/>
            <person name="Mikhailova N."/>
            <person name="Sims D."/>
            <person name="Meincke L."/>
            <person name="Brettin T."/>
            <person name="Detter J.C."/>
            <person name="Han C."/>
            <person name="Larimer F."/>
            <person name="Land M."/>
            <person name="Hauser L."/>
            <person name="Markowitz V."/>
            <person name="Cheng J.F."/>
            <person name="Hugenholtz P."/>
            <person name="Woyke T."/>
            <person name="Wu D."/>
            <person name="Eisen J.A."/>
        </authorList>
    </citation>
    <scope>NUCLEOTIDE SEQUENCE [LARGE SCALE GENOMIC DNA]</scope>
    <source>
        <strain evidence="3">ATCC 33386 / NCTC 11300</strain>
    </source>
</reference>